<dbReference type="Gene3D" id="3.30.70.141">
    <property type="entry name" value="Nucleoside diphosphate kinase-like domain"/>
    <property type="match status" value="1"/>
</dbReference>
<proteinExistence type="predicted"/>
<name>A0A445DH72_ARAHY</name>
<dbReference type="EMBL" id="SDMP01000004">
    <property type="protein sequence ID" value="RYR62567.1"/>
    <property type="molecule type" value="Genomic_DNA"/>
</dbReference>
<evidence type="ECO:0000256" key="1">
    <source>
        <dbReference type="ARBA" id="ARBA00000082"/>
    </source>
</evidence>
<dbReference type="Proteomes" id="UP000289738">
    <property type="component" value="Chromosome A04"/>
</dbReference>
<comment type="caution">
    <text evidence="4">The sequence shown here is derived from an EMBL/GenBank/DDBJ whole genome shotgun (WGS) entry which is preliminary data.</text>
</comment>
<comment type="catalytic activity">
    <reaction evidence="2">
        <text>a ribonucleoside 5'-diphosphate + ATP = a ribonucleoside 5'-triphosphate + ADP</text>
        <dbReference type="Rhea" id="RHEA:18113"/>
        <dbReference type="ChEBI" id="CHEBI:30616"/>
        <dbReference type="ChEBI" id="CHEBI:57930"/>
        <dbReference type="ChEBI" id="CHEBI:61557"/>
        <dbReference type="ChEBI" id="CHEBI:456216"/>
        <dbReference type="EC" id="2.7.4.6"/>
    </reaction>
</comment>
<organism evidence="4 5">
    <name type="scientific">Arachis hypogaea</name>
    <name type="common">Peanut</name>
    <dbReference type="NCBI Taxonomy" id="3818"/>
    <lineage>
        <taxon>Eukaryota</taxon>
        <taxon>Viridiplantae</taxon>
        <taxon>Streptophyta</taxon>
        <taxon>Embryophyta</taxon>
        <taxon>Tracheophyta</taxon>
        <taxon>Spermatophyta</taxon>
        <taxon>Magnoliopsida</taxon>
        <taxon>eudicotyledons</taxon>
        <taxon>Gunneridae</taxon>
        <taxon>Pentapetalae</taxon>
        <taxon>rosids</taxon>
        <taxon>fabids</taxon>
        <taxon>Fabales</taxon>
        <taxon>Fabaceae</taxon>
        <taxon>Papilionoideae</taxon>
        <taxon>50 kb inversion clade</taxon>
        <taxon>dalbergioids sensu lato</taxon>
        <taxon>Dalbergieae</taxon>
        <taxon>Pterocarpus clade</taxon>
        <taxon>Arachis</taxon>
    </lineage>
</organism>
<evidence type="ECO:0000313" key="5">
    <source>
        <dbReference type="Proteomes" id="UP000289738"/>
    </source>
</evidence>
<dbReference type="STRING" id="3818.A0A445DH72"/>
<evidence type="ECO:0000256" key="2">
    <source>
        <dbReference type="ARBA" id="ARBA00000937"/>
    </source>
</evidence>
<gene>
    <name evidence="4" type="ORF">Ahy_A04g020247</name>
</gene>
<evidence type="ECO:0000259" key="3">
    <source>
        <dbReference type="Pfam" id="PF00334"/>
    </source>
</evidence>
<comment type="catalytic activity">
    <reaction evidence="1">
        <text>a 2'-deoxyribonucleoside 5'-diphosphate + ATP = a 2'-deoxyribonucleoside 5'-triphosphate + ADP</text>
        <dbReference type="Rhea" id="RHEA:44640"/>
        <dbReference type="ChEBI" id="CHEBI:30616"/>
        <dbReference type="ChEBI" id="CHEBI:61560"/>
        <dbReference type="ChEBI" id="CHEBI:73316"/>
        <dbReference type="ChEBI" id="CHEBI:456216"/>
        <dbReference type="EC" id="2.7.4.6"/>
    </reaction>
</comment>
<sequence length="88" mass="9591">MKQVWKGEEVITYGRKLIGATDPQKSAPGTIRGDMVVNVGRISDTELPISLKSLFGEDRIVELSIGSGSGANKNKYDDVADFDDNIDF</sequence>
<keyword evidence="5" id="KW-1185">Reference proteome</keyword>
<dbReference type="Pfam" id="PF00334">
    <property type="entry name" value="NDK"/>
    <property type="match status" value="1"/>
</dbReference>
<protein>
    <recommendedName>
        <fullName evidence="3">Nucleoside diphosphate kinase-like domain-containing protein</fullName>
    </recommendedName>
</protein>
<evidence type="ECO:0000313" key="4">
    <source>
        <dbReference type="EMBL" id="RYR62567.1"/>
    </source>
</evidence>
<dbReference type="GO" id="GO:0004550">
    <property type="term" value="F:nucleoside diphosphate kinase activity"/>
    <property type="evidence" value="ECO:0007669"/>
    <property type="project" value="UniProtKB-EC"/>
</dbReference>
<feature type="domain" description="Nucleoside diphosphate kinase-like" evidence="3">
    <location>
        <begin position="3"/>
        <end position="40"/>
    </location>
</feature>
<accession>A0A445DH72</accession>
<reference evidence="4 5" key="1">
    <citation type="submission" date="2019-01" db="EMBL/GenBank/DDBJ databases">
        <title>Sequencing of cultivated peanut Arachis hypogaea provides insights into genome evolution and oil improvement.</title>
        <authorList>
            <person name="Chen X."/>
        </authorList>
    </citation>
    <scope>NUCLEOTIDE SEQUENCE [LARGE SCALE GENOMIC DNA]</scope>
    <source>
        <strain evidence="5">cv. Fuhuasheng</strain>
        <tissue evidence="4">Leaves</tissue>
    </source>
</reference>
<dbReference type="InterPro" id="IPR036850">
    <property type="entry name" value="NDK-like_dom_sf"/>
</dbReference>
<dbReference type="SUPFAM" id="SSF54919">
    <property type="entry name" value="Nucleoside diphosphate kinase, NDK"/>
    <property type="match status" value="1"/>
</dbReference>
<dbReference type="InterPro" id="IPR034907">
    <property type="entry name" value="NDK-like_dom"/>
</dbReference>
<dbReference type="AlphaFoldDB" id="A0A445DH72"/>